<evidence type="ECO:0000256" key="1">
    <source>
        <dbReference type="ARBA" id="ARBA00013194"/>
    </source>
</evidence>
<evidence type="ECO:0000256" key="4">
    <source>
        <dbReference type="SAM" id="MobiDB-lite"/>
    </source>
</evidence>
<feature type="region of interest" description="Disordered" evidence="4">
    <location>
        <begin position="92"/>
        <end position="118"/>
    </location>
</feature>
<accession>A0ABR1FPL0</accession>
<proteinExistence type="predicted"/>
<protein>
    <recommendedName>
        <fullName evidence="1">peptidylprolyl isomerase</fullName>
        <ecNumber evidence="1">5.2.1.8</ecNumber>
    </recommendedName>
</protein>
<gene>
    <name evidence="6" type="primary">CWC27</name>
    <name evidence="6" type="ORF">SO694_00143035</name>
</gene>
<keyword evidence="7" id="KW-1185">Reference proteome</keyword>
<dbReference type="CDD" id="cd00317">
    <property type="entry name" value="cyclophilin"/>
    <property type="match status" value="2"/>
</dbReference>
<evidence type="ECO:0000256" key="3">
    <source>
        <dbReference type="ARBA" id="ARBA00023235"/>
    </source>
</evidence>
<dbReference type="PROSITE" id="PS50072">
    <property type="entry name" value="CSA_PPIASE_2"/>
    <property type="match status" value="2"/>
</dbReference>
<keyword evidence="3 6" id="KW-0413">Isomerase</keyword>
<feature type="compositionally biased region" description="Polar residues" evidence="4">
    <location>
        <begin position="105"/>
        <end position="118"/>
    </location>
</feature>
<name>A0ABR1FPL0_AURAN</name>
<dbReference type="PANTHER" id="PTHR45625">
    <property type="entry name" value="PEPTIDYL-PROLYL CIS-TRANS ISOMERASE-RELATED"/>
    <property type="match status" value="1"/>
</dbReference>
<dbReference type="PROSITE" id="PS00170">
    <property type="entry name" value="CSA_PPIASE_1"/>
    <property type="match status" value="2"/>
</dbReference>
<feature type="region of interest" description="Disordered" evidence="4">
    <location>
        <begin position="388"/>
        <end position="409"/>
    </location>
</feature>
<organism evidence="6 7">
    <name type="scientific">Aureococcus anophagefferens</name>
    <name type="common">Harmful bloom alga</name>
    <dbReference type="NCBI Taxonomy" id="44056"/>
    <lineage>
        <taxon>Eukaryota</taxon>
        <taxon>Sar</taxon>
        <taxon>Stramenopiles</taxon>
        <taxon>Ochrophyta</taxon>
        <taxon>Pelagophyceae</taxon>
        <taxon>Pelagomonadales</taxon>
        <taxon>Pelagomonadaceae</taxon>
        <taxon>Aureococcus</taxon>
    </lineage>
</organism>
<dbReference type="InterPro" id="IPR029000">
    <property type="entry name" value="Cyclophilin-like_dom_sf"/>
</dbReference>
<dbReference type="Proteomes" id="UP001363151">
    <property type="component" value="Unassembled WGS sequence"/>
</dbReference>
<comment type="caution">
    <text evidence="6">The sequence shown here is derived from an EMBL/GenBank/DDBJ whole genome shotgun (WGS) entry which is preliminary data.</text>
</comment>
<dbReference type="EMBL" id="JBBJCI010000297">
    <property type="protein sequence ID" value="KAK7235149.1"/>
    <property type="molecule type" value="Genomic_DNA"/>
</dbReference>
<dbReference type="SUPFAM" id="SSF50891">
    <property type="entry name" value="Cyclophilin-like"/>
    <property type="match status" value="2"/>
</dbReference>
<dbReference type="EC" id="5.2.1.8" evidence="1"/>
<keyword evidence="2" id="KW-0697">Rotamase</keyword>
<feature type="compositionally biased region" description="Basic and acidic residues" evidence="4">
    <location>
        <begin position="297"/>
        <end position="306"/>
    </location>
</feature>
<dbReference type="InterPro" id="IPR002130">
    <property type="entry name" value="Cyclophilin-type_PPIase_dom"/>
</dbReference>
<dbReference type="Gene3D" id="2.40.100.10">
    <property type="entry name" value="Cyclophilin-like"/>
    <property type="match status" value="2"/>
</dbReference>
<dbReference type="Pfam" id="PF00160">
    <property type="entry name" value="Pro_isomerase"/>
    <property type="match status" value="2"/>
</dbReference>
<feature type="region of interest" description="Disordered" evidence="4">
    <location>
        <begin position="285"/>
        <end position="308"/>
    </location>
</feature>
<feature type="domain" description="PPIase cyclophilin-type" evidence="5">
    <location>
        <begin position="209"/>
        <end position="385"/>
    </location>
</feature>
<dbReference type="PRINTS" id="PR00153">
    <property type="entry name" value="CSAPPISMRASE"/>
</dbReference>
<sequence>MAKNPVASFKTSMGTIKAEIYLDRVPRTASNFIDLANSGFYNGLHFHRVIPGFMNQFGCPFSKDPNSHRSGTGGPKDGTTFKNLATGETEKRFNGGNIKDENIDRTSNAPGTLSMANTGAKNSGGSQFFLNVANNKNLDWFTGGESKHPVFGKVVDQASLDLCVKISKVPTRDDNPRTPVTMISVTVAMPGDKPAAAPKATANPTAEFHTTMGTLQAEIYVDRVPRTASNFIDLAQSGFFDGLHFHRVIPGFMNQFGCPYSKDPKSQRAGTGGPKDGTTFKNLATGGTETRFNGGNIKDENVDRTSNKPGTLSMANTGATHTGGSQFFMNVADNRNLDWFSPGASKHPVFGCLDKASLGLAVKISQVPTRDDNPRNPVKMVKVKVVFPGAGEKRKSEGDDASPAKKRAL</sequence>
<evidence type="ECO:0000313" key="7">
    <source>
        <dbReference type="Proteomes" id="UP001363151"/>
    </source>
</evidence>
<dbReference type="InterPro" id="IPR020892">
    <property type="entry name" value="Cyclophilin-type_PPIase_CS"/>
</dbReference>
<evidence type="ECO:0000259" key="5">
    <source>
        <dbReference type="PROSITE" id="PS50072"/>
    </source>
</evidence>
<feature type="compositionally biased region" description="Basic and acidic residues" evidence="4">
    <location>
        <begin position="92"/>
        <end position="104"/>
    </location>
</feature>
<evidence type="ECO:0000256" key="2">
    <source>
        <dbReference type="ARBA" id="ARBA00023110"/>
    </source>
</evidence>
<dbReference type="InterPro" id="IPR044666">
    <property type="entry name" value="Cyclophilin_A-like"/>
</dbReference>
<dbReference type="PANTHER" id="PTHR45625:SF4">
    <property type="entry name" value="PEPTIDYLPROLYL ISOMERASE DOMAIN AND WD REPEAT-CONTAINING PROTEIN 1"/>
    <property type="match status" value="1"/>
</dbReference>
<feature type="domain" description="PPIase cyclophilin-type" evidence="5">
    <location>
        <begin position="3"/>
        <end position="187"/>
    </location>
</feature>
<reference evidence="6 7" key="1">
    <citation type="submission" date="2024-03" db="EMBL/GenBank/DDBJ databases">
        <title>Aureococcus anophagefferens CCMP1851 and Kratosvirus quantuckense: Draft genome of a second virus-susceptible host strain in the model system.</title>
        <authorList>
            <person name="Chase E."/>
            <person name="Truchon A.R."/>
            <person name="Schepens W."/>
            <person name="Wilhelm S.W."/>
        </authorList>
    </citation>
    <scope>NUCLEOTIDE SEQUENCE [LARGE SCALE GENOMIC DNA]</scope>
    <source>
        <strain evidence="6 7">CCMP1851</strain>
    </source>
</reference>
<dbReference type="GO" id="GO:0016853">
    <property type="term" value="F:isomerase activity"/>
    <property type="evidence" value="ECO:0007669"/>
    <property type="project" value="UniProtKB-KW"/>
</dbReference>
<evidence type="ECO:0000313" key="6">
    <source>
        <dbReference type="EMBL" id="KAK7235149.1"/>
    </source>
</evidence>